<proteinExistence type="predicted"/>
<dbReference type="EMBL" id="DF238840">
    <property type="protein sequence ID" value="GAF27199.1"/>
    <property type="molecule type" value="Genomic_DNA"/>
</dbReference>
<evidence type="ECO:0000313" key="1">
    <source>
        <dbReference type="EMBL" id="GAF27199.1"/>
    </source>
</evidence>
<organism evidence="1">
    <name type="scientific">Moorella thermoacetica Y72</name>
    <dbReference type="NCBI Taxonomy" id="1325331"/>
    <lineage>
        <taxon>Bacteria</taxon>
        <taxon>Bacillati</taxon>
        <taxon>Bacillota</taxon>
        <taxon>Clostridia</taxon>
        <taxon>Neomoorellales</taxon>
        <taxon>Neomoorellaceae</taxon>
        <taxon>Neomoorella</taxon>
    </lineage>
</organism>
<dbReference type="Proteomes" id="UP000063718">
    <property type="component" value="Unassembled WGS sequence"/>
</dbReference>
<name>A0A0S6UFA3_NEOTH</name>
<protein>
    <submittedName>
        <fullName evidence="1">Uncharacterized protein</fullName>
    </submittedName>
</protein>
<gene>
    <name evidence="1" type="ORF">MTY_2540</name>
</gene>
<accession>A0A0S6UFA3</accession>
<reference evidence="1" key="1">
    <citation type="journal article" date="2014" name="Gene">
        <title>Genome-guided analysis of transformation efficiency and carbon dioxide assimilation by Moorella thermoacetica Y72.</title>
        <authorList>
            <person name="Tsukahara K."/>
            <person name="Kita A."/>
            <person name="Nakashimada Y."/>
            <person name="Hoshino T."/>
            <person name="Murakami K."/>
        </authorList>
    </citation>
    <scope>NUCLEOTIDE SEQUENCE [LARGE SCALE GENOMIC DNA]</scope>
    <source>
        <strain evidence="1">Y72</strain>
    </source>
</reference>
<dbReference type="AlphaFoldDB" id="A0A0S6UFA3"/>
<sequence length="87" mass="9373">MLRLVIDLPAITTPPVNLLLKYLLKVGILIAGNVDLCLFLKPLPAGNFLVLGYVGRGPGVPVPKENRPLRAVIMDRGDRMTAASGLR</sequence>